<comment type="similarity">
    <text evidence="1 5">Belongs to the FlgD family.</text>
</comment>
<protein>
    <recommendedName>
        <fullName evidence="2 5">Basal-body rod modification protein FlgD</fullName>
    </recommendedName>
</protein>
<dbReference type="Gene3D" id="2.60.40.4070">
    <property type="match status" value="1"/>
</dbReference>
<keyword evidence="8" id="KW-0282">Flagellum</keyword>
<dbReference type="Pfam" id="PF13861">
    <property type="entry name" value="FLgD_tudor"/>
    <property type="match status" value="1"/>
</dbReference>
<name>A0ABV7EQK0_9GAMM</name>
<dbReference type="Proteomes" id="UP001595462">
    <property type="component" value="Unassembled WGS sequence"/>
</dbReference>
<feature type="domain" description="FlgD/Vpr Ig-like" evidence="6">
    <location>
        <begin position="118"/>
        <end position="190"/>
    </location>
</feature>
<evidence type="ECO:0000259" key="7">
    <source>
        <dbReference type="Pfam" id="PF13861"/>
    </source>
</evidence>
<evidence type="ECO:0000256" key="5">
    <source>
        <dbReference type="RuleBase" id="RU362076"/>
    </source>
</evidence>
<dbReference type="InterPro" id="IPR025963">
    <property type="entry name" value="FLgD_Tudor"/>
</dbReference>
<gene>
    <name evidence="8" type="ORF">ACFOSU_09770</name>
</gene>
<dbReference type="EMBL" id="JBHRSS010000003">
    <property type="protein sequence ID" value="MFC3104181.1"/>
    <property type="molecule type" value="Genomic_DNA"/>
</dbReference>
<proteinExistence type="inferred from homology"/>
<feature type="domain" description="FlgD Tudor-like" evidence="7">
    <location>
        <begin position="95"/>
        <end position="231"/>
    </location>
</feature>
<evidence type="ECO:0000256" key="3">
    <source>
        <dbReference type="ARBA" id="ARBA00022795"/>
    </source>
</evidence>
<accession>A0ABV7EQK0</accession>
<dbReference type="Pfam" id="PF13860">
    <property type="entry name" value="FlgD_ig"/>
    <property type="match status" value="1"/>
</dbReference>
<keyword evidence="9" id="KW-1185">Reference proteome</keyword>
<evidence type="ECO:0000313" key="9">
    <source>
        <dbReference type="Proteomes" id="UP001595462"/>
    </source>
</evidence>
<keyword evidence="8" id="KW-0969">Cilium</keyword>
<keyword evidence="3 5" id="KW-1005">Bacterial flagellum biogenesis</keyword>
<evidence type="ECO:0000259" key="6">
    <source>
        <dbReference type="Pfam" id="PF13860"/>
    </source>
</evidence>
<organism evidence="8 9">
    <name type="scientific">Salinisphaera aquimarina</name>
    <dbReference type="NCBI Taxonomy" id="2094031"/>
    <lineage>
        <taxon>Bacteria</taxon>
        <taxon>Pseudomonadati</taxon>
        <taxon>Pseudomonadota</taxon>
        <taxon>Gammaproteobacteria</taxon>
        <taxon>Salinisphaerales</taxon>
        <taxon>Salinisphaeraceae</taxon>
        <taxon>Salinisphaera</taxon>
    </lineage>
</organism>
<dbReference type="RefSeq" id="WP_380688915.1">
    <property type="nucleotide sequence ID" value="NZ_JBHRSS010000003.1"/>
</dbReference>
<dbReference type="InterPro" id="IPR025965">
    <property type="entry name" value="FlgD/Vpr_Ig-like"/>
</dbReference>
<evidence type="ECO:0000256" key="2">
    <source>
        <dbReference type="ARBA" id="ARBA00016013"/>
    </source>
</evidence>
<comment type="function">
    <text evidence="4 5">Required for flagellar hook formation. May act as a scaffolding protein.</text>
</comment>
<evidence type="ECO:0000313" key="8">
    <source>
        <dbReference type="EMBL" id="MFC3104181.1"/>
    </source>
</evidence>
<evidence type="ECO:0000256" key="1">
    <source>
        <dbReference type="ARBA" id="ARBA00010577"/>
    </source>
</evidence>
<keyword evidence="8" id="KW-0966">Cell projection</keyword>
<reference evidence="9" key="1">
    <citation type="journal article" date="2019" name="Int. J. Syst. Evol. Microbiol.">
        <title>The Global Catalogue of Microorganisms (GCM) 10K type strain sequencing project: providing services to taxonomists for standard genome sequencing and annotation.</title>
        <authorList>
            <consortium name="The Broad Institute Genomics Platform"/>
            <consortium name="The Broad Institute Genome Sequencing Center for Infectious Disease"/>
            <person name="Wu L."/>
            <person name="Ma J."/>
        </authorList>
    </citation>
    <scope>NUCLEOTIDE SEQUENCE [LARGE SCALE GENOMIC DNA]</scope>
    <source>
        <strain evidence="9">KCTC 52640</strain>
    </source>
</reference>
<comment type="caution">
    <text evidence="8">The sequence shown here is derived from an EMBL/GenBank/DDBJ whole genome shotgun (WGS) entry which is preliminary data.</text>
</comment>
<dbReference type="Gene3D" id="2.30.30.910">
    <property type="match status" value="1"/>
</dbReference>
<evidence type="ECO:0000256" key="4">
    <source>
        <dbReference type="ARBA" id="ARBA00024746"/>
    </source>
</evidence>
<sequence length="234" mass="23831">MANDILGAASSGSAASAATAAAAAANTNASAARERTADLSEQFLTLLVAQMKNQDPLNPMDNSQMTSQIAQINTVSGINDLNDTLGSITGQIDTSQRLQASALIGRNVLVPGAEIGVGDEGAATPFGMELPEDAAEITVTISDAMGTVVHQSSYEDIEAGVQSFQWDGKDASEQAVGAGNYQLNIEAVNAAGEAIDVQPLSMGYVGGVVAGEGAPKLDLGPKGLVSLDDIRQII</sequence>
<dbReference type="Pfam" id="PF03963">
    <property type="entry name" value="FlgD"/>
    <property type="match status" value="1"/>
</dbReference>
<dbReference type="InterPro" id="IPR005648">
    <property type="entry name" value="FlgD"/>
</dbReference>